<evidence type="ECO:0000256" key="1">
    <source>
        <dbReference type="ARBA" id="ARBA00010552"/>
    </source>
</evidence>
<dbReference type="InterPro" id="IPR006056">
    <property type="entry name" value="RidA"/>
</dbReference>
<dbReference type="Proteomes" id="UP000252985">
    <property type="component" value="Chromosome"/>
</dbReference>
<dbReference type="RefSeq" id="WP_114586565.1">
    <property type="nucleotide sequence ID" value="NZ_CP031148.1"/>
</dbReference>
<dbReference type="KEGG" id="haj:DU500_13945"/>
<evidence type="ECO:0000313" key="2">
    <source>
        <dbReference type="EMBL" id="AXG07438.1"/>
    </source>
</evidence>
<sequence length="127" mass="13710">MDPVTTDDAPTFTDAYSLPIGQGMIHGETLHTAMLPGDPETGDIVGETMAEQAERTLENVGAVLEAGGSSFDDVIKVTVYVTDLDAFEEFNAVYERYVSEPYPVRCAVEVADLYETVMVELDVVAAV</sequence>
<reference evidence="2 5" key="2">
    <citation type="submission" date="2018-07" db="EMBL/GenBank/DDBJ databases">
        <title>Genome sequences of Haloplanus sp. CBA1113.</title>
        <authorList>
            <person name="Kim Y.B."/>
            <person name="Roh S.W."/>
        </authorList>
    </citation>
    <scope>NUCLEOTIDE SEQUENCE [LARGE SCALE GENOMIC DNA]</scope>
    <source>
        <strain evidence="2 5">CBA1113</strain>
    </source>
</reference>
<dbReference type="GO" id="GO:0019239">
    <property type="term" value="F:deaminase activity"/>
    <property type="evidence" value="ECO:0007669"/>
    <property type="project" value="TreeGrafter"/>
</dbReference>
<dbReference type="NCBIfam" id="TIGR00004">
    <property type="entry name" value="Rid family detoxifying hydrolase"/>
    <property type="match status" value="1"/>
</dbReference>
<dbReference type="EMBL" id="CP031148">
    <property type="protein sequence ID" value="AXG10853.1"/>
    <property type="molecule type" value="Genomic_DNA"/>
</dbReference>
<dbReference type="EMBL" id="CP031150">
    <property type="protein sequence ID" value="AXG07438.1"/>
    <property type="molecule type" value="Genomic_DNA"/>
</dbReference>
<dbReference type="KEGG" id="haq:DU484_13920"/>
<gene>
    <name evidence="3" type="ORF">DU484_13920</name>
    <name evidence="2" type="ORF">DU500_13945</name>
</gene>
<dbReference type="Gene3D" id="3.30.1330.40">
    <property type="entry name" value="RutC-like"/>
    <property type="match status" value="1"/>
</dbReference>
<accession>A0A345EF81</accession>
<keyword evidence="5" id="KW-1185">Reference proteome</keyword>
<comment type="similarity">
    <text evidence="1">Belongs to the RutC family.</text>
</comment>
<reference evidence="3 4" key="1">
    <citation type="submission" date="2018-07" db="EMBL/GenBank/DDBJ databases">
        <title>Genome sequences of Haloplanus sp. CBA1112.</title>
        <authorList>
            <person name="Kim Y.B."/>
            <person name="Roh S.W."/>
        </authorList>
    </citation>
    <scope>NUCLEOTIDE SEQUENCE [LARGE SCALE GENOMIC DNA]</scope>
    <source>
        <strain evidence="3 4">CBA1112</strain>
    </source>
</reference>
<dbReference type="OrthoDB" id="371655at2157"/>
<evidence type="ECO:0000313" key="3">
    <source>
        <dbReference type="EMBL" id="AXG10853.1"/>
    </source>
</evidence>
<protein>
    <submittedName>
        <fullName evidence="2">Reactive intermediate/imine deaminase</fullName>
    </submittedName>
</protein>
<dbReference type="GeneID" id="37288096"/>
<dbReference type="Pfam" id="PF01042">
    <property type="entry name" value="Ribonuc_L-PSP"/>
    <property type="match status" value="1"/>
</dbReference>
<dbReference type="InterPro" id="IPR035959">
    <property type="entry name" value="RutC-like_sf"/>
</dbReference>
<organism evidence="2 5">
    <name type="scientific">Haloplanus rubicundus</name>
    <dbReference type="NCBI Taxonomy" id="1547898"/>
    <lineage>
        <taxon>Archaea</taxon>
        <taxon>Methanobacteriati</taxon>
        <taxon>Methanobacteriota</taxon>
        <taxon>Stenosarchaea group</taxon>
        <taxon>Halobacteria</taxon>
        <taxon>Halobacteriales</taxon>
        <taxon>Haloferacaceae</taxon>
        <taxon>Haloplanus</taxon>
    </lineage>
</organism>
<dbReference type="SUPFAM" id="SSF55298">
    <property type="entry name" value="YjgF-like"/>
    <property type="match status" value="1"/>
</dbReference>
<name>A0A345E5G6_9EURY</name>
<proteinExistence type="inferred from homology"/>
<dbReference type="AlphaFoldDB" id="A0A345E5G6"/>
<dbReference type="Proteomes" id="UP000253273">
    <property type="component" value="Chromosome"/>
</dbReference>
<accession>A0A345E5G6</accession>
<evidence type="ECO:0000313" key="4">
    <source>
        <dbReference type="Proteomes" id="UP000252985"/>
    </source>
</evidence>
<dbReference type="CDD" id="cd00448">
    <property type="entry name" value="YjgF_YER057c_UK114_family"/>
    <property type="match status" value="1"/>
</dbReference>
<evidence type="ECO:0000313" key="5">
    <source>
        <dbReference type="Proteomes" id="UP000253273"/>
    </source>
</evidence>
<dbReference type="PANTHER" id="PTHR11803">
    <property type="entry name" value="2-IMINOBUTANOATE/2-IMINOPROPANOATE DEAMINASE RIDA"/>
    <property type="match status" value="1"/>
</dbReference>
<dbReference type="PANTHER" id="PTHR11803:SF39">
    <property type="entry name" value="2-IMINOBUTANOATE_2-IMINOPROPANOATE DEAMINASE"/>
    <property type="match status" value="1"/>
</dbReference>
<dbReference type="GO" id="GO:0005829">
    <property type="term" value="C:cytosol"/>
    <property type="evidence" value="ECO:0007669"/>
    <property type="project" value="TreeGrafter"/>
</dbReference>
<dbReference type="InterPro" id="IPR006175">
    <property type="entry name" value="YjgF/YER057c/UK114"/>
</dbReference>